<accession>A0A015LE33</accession>
<proteinExistence type="predicted"/>
<name>A0A015LE33_RHIIW</name>
<dbReference type="HOGENOM" id="CLU_2470288_0_0_1"/>
<dbReference type="EMBL" id="JEMT01016443">
    <property type="protein sequence ID" value="EXX70806.1"/>
    <property type="molecule type" value="Genomic_DNA"/>
</dbReference>
<dbReference type="AlphaFoldDB" id="A0A015LE33"/>
<evidence type="ECO:0000313" key="2">
    <source>
        <dbReference type="Proteomes" id="UP000022910"/>
    </source>
</evidence>
<keyword evidence="2" id="KW-1185">Reference proteome</keyword>
<sequence length="88" mass="9321">MAVLRPLDIDGQCDCRPSKDIGTGSILRSGARGICLCLPLEDLFVRRWRAGRSLGGRRIAILLARTSKNNGDDGALGGVVCSALRDGP</sequence>
<evidence type="ECO:0000313" key="1">
    <source>
        <dbReference type="EMBL" id="EXX70806.1"/>
    </source>
</evidence>
<reference evidence="1 2" key="1">
    <citation type="submission" date="2014-02" db="EMBL/GenBank/DDBJ databases">
        <title>Single nucleus genome sequencing reveals high similarity among nuclei of an endomycorrhizal fungus.</title>
        <authorList>
            <person name="Lin K."/>
            <person name="Geurts R."/>
            <person name="Zhang Z."/>
            <person name="Limpens E."/>
            <person name="Saunders D.G."/>
            <person name="Mu D."/>
            <person name="Pang E."/>
            <person name="Cao H."/>
            <person name="Cha H."/>
            <person name="Lin T."/>
            <person name="Zhou Q."/>
            <person name="Shang Y."/>
            <person name="Li Y."/>
            <person name="Ivanov S."/>
            <person name="Sharma T."/>
            <person name="Velzen R.V."/>
            <person name="Ruijter N.D."/>
            <person name="Aanen D.K."/>
            <person name="Win J."/>
            <person name="Kamoun S."/>
            <person name="Bisseling T."/>
            <person name="Huang S."/>
        </authorList>
    </citation>
    <scope>NUCLEOTIDE SEQUENCE [LARGE SCALE GENOMIC DNA]</scope>
    <source>
        <strain evidence="2">DAOM197198w</strain>
    </source>
</reference>
<comment type="caution">
    <text evidence="1">The sequence shown here is derived from an EMBL/GenBank/DDBJ whole genome shotgun (WGS) entry which is preliminary data.</text>
</comment>
<organism evidence="1 2">
    <name type="scientific">Rhizophagus irregularis (strain DAOM 197198w)</name>
    <name type="common">Glomus intraradices</name>
    <dbReference type="NCBI Taxonomy" id="1432141"/>
    <lineage>
        <taxon>Eukaryota</taxon>
        <taxon>Fungi</taxon>
        <taxon>Fungi incertae sedis</taxon>
        <taxon>Mucoromycota</taxon>
        <taxon>Glomeromycotina</taxon>
        <taxon>Glomeromycetes</taxon>
        <taxon>Glomerales</taxon>
        <taxon>Glomeraceae</taxon>
        <taxon>Rhizophagus</taxon>
    </lineage>
</organism>
<dbReference type="Proteomes" id="UP000022910">
    <property type="component" value="Unassembled WGS sequence"/>
</dbReference>
<protein>
    <submittedName>
        <fullName evidence="1">Uncharacterized protein</fullName>
    </submittedName>
</protein>
<gene>
    <name evidence="1" type="ORF">RirG_084190</name>
</gene>